<dbReference type="PANTHER" id="PTHR16036:SF2">
    <property type="entry name" value="TRNA ENDONUCLEASE ANKZF1"/>
    <property type="match status" value="1"/>
</dbReference>
<evidence type="ECO:0000256" key="5">
    <source>
        <dbReference type="ARBA" id="ARBA00022737"/>
    </source>
</evidence>
<feature type="region of interest" description="Disordered" evidence="11">
    <location>
        <begin position="241"/>
        <end position="263"/>
    </location>
</feature>
<keyword evidence="7 10" id="KW-0378">Hydrolase</keyword>
<evidence type="ECO:0000256" key="11">
    <source>
        <dbReference type="SAM" id="MobiDB-lite"/>
    </source>
</evidence>
<dbReference type="PROSITE" id="PS52044">
    <property type="entry name" value="VLRF1"/>
    <property type="match status" value="1"/>
</dbReference>
<keyword evidence="5" id="KW-0677">Repeat</keyword>
<keyword evidence="4 10" id="KW-0540">Nuclease</keyword>
<dbReference type="InterPro" id="IPR041175">
    <property type="entry name" value="VLRF1/Vms1"/>
</dbReference>
<dbReference type="GeneID" id="73378579"/>
<reference evidence="13" key="1">
    <citation type="journal article" date="2022" name="DNA Res.">
        <title>Genome analysis of five recently described species of the CUG-Ser clade uncovers Candida theae as a new hybrid lineage with pathogenic potential in the Candida parapsilosis species complex.</title>
        <authorList>
            <person name="Mixao V."/>
            <person name="Del Olmo V."/>
            <person name="Hegedusova E."/>
            <person name="Saus E."/>
            <person name="Pryszcz L."/>
            <person name="Cillingova A."/>
            <person name="Nosek J."/>
            <person name="Gabaldon T."/>
        </authorList>
    </citation>
    <scope>NUCLEOTIDE SEQUENCE</scope>
    <source>
        <strain evidence="13">CBS 10844</strain>
    </source>
</reference>
<feature type="region of interest" description="Disordered" evidence="11">
    <location>
        <begin position="559"/>
        <end position="578"/>
    </location>
</feature>
<keyword evidence="6 10" id="KW-0255">Endonuclease</keyword>
<dbReference type="GO" id="GO:0005737">
    <property type="term" value="C:cytoplasm"/>
    <property type="evidence" value="ECO:0007669"/>
    <property type="project" value="UniProtKB-SubCell"/>
</dbReference>
<sequence>MLFFQEKGGMDQTYIYDLSDEFLNSLKLLRFDLNTSQIVQLIEQTQEVKVKAEIKDESYYKSDLHRYNLKRAQSNLPPVSEEEFEELLETESIEDISGSDINSESESDDQNQQDLKVQSLINKLSIQEEEEKDNDYNSSASHLHTKSPFILFESPLVPESKAIGIYKAVFTGNELDSPHDSLMSIKRQAHGKSAIFMIGGGHFAGAIISHEQLDLKGQATLSSRESSVNVILSKTFHRYTTRRKQGGAQGASDNSRGKAVSAGSSIRRYNEQALAQEVRELISEWGEHIRECSSIYIRANGPTNKKVLVGYDGALIKPGDERVKKLPFSTKRASLSEVKRSWYELTHLKIVVLPEPTIKTEQAIKKEKLPQQMEISPEQKEQEALANELTTALKKQKGPSFMKLIKEKNINVDEYRLNTSGQLTNTPTLLHYASANRLVHMVQILLLNLRASPLVVNDLGKVPAELGDSNTRRVFQIARSRLGEDYCDWDSAKVGVARTKAEFEEEDRKRENQIKEEKQKQLKLELALEKDNQPPTRTAKPVPNSNININGLSAEQKAKLMREQRARAAEARLKSSTR</sequence>
<feature type="region of interest" description="Disordered" evidence="11">
    <location>
        <begin position="77"/>
        <end position="114"/>
    </location>
</feature>
<evidence type="ECO:0000256" key="6">
    <source>
        <dbReference type="ARBA" id="ARBA00022759"/>
    </source>
</evidence>
<keyword evidence="9" id="KW-0175">Coiled coil</keyword>
<proteinExistence type="inferred from homology"/>
<keyword evidence="3 10" id="KW-0963">Cytoplasm</keyword>
<dbReference type="RefSeq" id="XP_049181866.1">
    <property type="nucleotide sequence ID" value="XM_049326926.1"/>
</dbReference>
<comment type="domain">
    <text evidence="10">The VLRF1 domain mediates binding to the 60S ribosomal subunit.</text>
</comment>
<dbReference type="AlphaFoldDB" id="A0AAI9T0U0"/>
<evidence type="ECO:0000256" key="8">
    <source>
        <dbReference type="ARBA" id="ARBA00023043"/>
    </source>
</evidence>
<evidence type="ECO:0000256" key="4">
    <source>
        <dbReference type="ARBA" id="ARBA00022722"/>
    </source>
</evidence>
<name>A0AAI9T0U0_9ASCO</name>
<evidence type="ECO:0000256" key="10">
    <source>
        <dbReference type="PROSITE-ProRule" id="PRU01389"/>
    </source>
</evidence>
<comment type="caution">
    <text evidence="13">The sequence shown here is derived from an EMBL/GenBank/DDBJ whole genome shotgun (WGS) entry which is preliminary data.</text>
</comment>
<evidence type="ECO:0000256" key="7">
    <source>
        <dbReference type="ARBA" id="ARBA00022801"/>
    </source>
</evidence>
<keyword evidence="14" id="KW-1185">Reference proteome</keyword>
<protein>
    <recommendedName>
        <fullName evidence="12">VLRF1 domain-containing protein</fullName>
    </recommendedName>
</protein>
<dbReference type="GO" id="GO:0036503">
    <property type="term" value="P:ERAD pathway"/>
    <property type="evidence" value="ECO:0007669"/>
    <property type="project" value="TreeGrafter"/>
</dbReference>
<feature type="region of interest" description="Disordered" evidence="11">
    <location>
        <begin position="526"/>
        <end position="550"/>
    </location>
</feature>
<feature type="compositionally biased region" description="Acidic residues" evidence="11">
    <location>
        <begin position="80"/>
        <end position="94"/>
    </location>
</feature>
<evidence type="ECO:0000259" key="12">
    <source>
        <dbReference type="PROSITE" id="PS52044"/>
    </source>
</evidence>
<feature type="active site" evidence="10">
    <location>
        <position position="249"/>
    </location>
</feature>
<accession>A0AAI9T0U0</accession>
<dbReference type="Proteomes" id="UP001202479">
    <property type="component" value="Unassembled WGS sequence"/>
</dbReference>
<evidence type="ECO:0000256" key="3">
    <source>
        <dbReference type="ARBA" id="ARBA00022490"/>
    </source>
</evidence>
<gene>
    <name evidence="13" type="ORF">KGF56_000962</name>
</gene>
<evidence type="ECO:0000256" key="9">
    <source>
        <dbReference type="ARBA" id="ARBA00023054"/>
    </source>
</evidence>
<comment type="similarity">
    <text evidence="2 10">Belongs to the ANKZF1/VMS1 family.</text>
</comment>
<comment type="subcellular location">
    <subcellularLocation>
        <location evidence="1">Cytoplasm</location>
    </subcellularLocation>
</comment>
<evidence type="ECO:0000256" key="2">
    <source>
        <dbReference type="ARBA" id="ARBA00009262"/>
    </source>
</evidence>
<evidence type="ECO:0000313" key="13">
    <source>
        <dbReference type="EMBL" id="KAI3406121.2"/>
    </source>
</evidence>
<dbReference type="GO" id="GO:0004519">
    <property type="term" value="F:endonuclease activity"/>
    <property type="evidence" value="ECO:0007669"/>
    <property type="project" value="UniProtKB-KW"/>
</dbReference>
<feature type="domain" description="VLRF1" evidence="12">
    <location>
        <begin position="189"/>
        <end position="348"/>
    </location>
</feature>
<dbReference type="Pfam" id="PF18826">
    <property type="entry name" value="bVLRF1"/>
    <property type="match status" value="1"/>
</dbReference>
<dbReference type="InterPro" id="IPR047139">
    <property type="entry name" value="ANKZ1/VMS1"/>
</dbReference>
<dbReference type="GO" id="GO:0016787">
    <property type="term" value="F:hydrolase activity"/>
    <property type="evidence" value="ECO:0007669"/>
    <property type="project" value="UniProtKB-KW"/>
</dbReference>
<dbReference type="PANTHER" id="PTHR16036">
    <property type="entry name" value="ANKYRIN REPEAT AND ZINC FINGER DOMAIN-CONTAINING PROTEIN 1"/>
    <property type="match status" value="1"/>
</dbReference>
<dbReference type="EMBL" id="JAHUZD010000025">
    <property type="protein sequence ID" value="KAI3406121.2"/>
    <property type="molecule type" value="Genomic_DNA"/>
</dbReference>
<organism evidence="13 14">
    <name type="scientific">Candida oxycetoniae</name>
    <dbReference type="NCBI Taxonomy" id="497107"/>
    <lineage>
        <taxon>Eukaryota</taxon>
        <taxon>Fungi</taxon>
        <taxon>Dikarya</taxon>
        <taxon>Ascomycota</taxon>
        <taxon>Saccharomycotina</taxon>
        <taxon>Pichiomycetes</taxon>
        <taxon>Debaryomycetaceae</taxon>
        <taxon>Candida/Lodderomyces clade</taxon>
        <taxon>Candida</taxon>
    </lineage>
</organism>
<keyword evidence="8" id="KW-0040">ANK repeat</keyword>
<evidence type="ECO:0000256" key="1">
    <source>
        <dbReference type="ARBA" id="ARBA00004496"/>
    </source>
</evidence>
<evidence type="ECO:0000313" key="14">
    <source>
        <dbReference type="Proteomes" id="UP001202479"/>
    </source>
</evidence>